<dbReference type="VEuPathDB" id="VectorBase:GPPI012308"/>
<evidence type="ECO:0000313" key="1">
    <source>
        <dbReference type="EnsemblMetazoa" id="GPPI012308-PA"/>
    </source>
</evidence>
<reference evidence="1" key="2">
    <citation type="submission" date="2020-05" db="UniProtKB">
        <authorList>
            <consortium name="EnsemblMetazoa"/>
        </authorList>
    </citation>
    <scope>IDENTIFICATION</scope>
    <source>
        <strain evidence="1">IAEA</strain>
    </source>
</reference>
<dbReference type="EMBL" id="JXJN01005391">
    <property type="status" value="NOT_ANNOTATED_CDS"/>
    <property type="molecule type" value="Genomic_DNA"/>
</dbReference>
<protein>
    <submittedName>
        <fullName evidence="1">Uncharacterized protein</fullName>
    </submittedName>
</protein>
<accession>A0A1B0AXT1</accession>
<reference evidence="2" key="1">
    <citation type="submission" date="2015-01" db="EMBL/GenBank/DDBJ databases">
        <authorList>
            <person name="Aksoy S."/>
            <person name="Warren W."/>
            <person name="Wilson R.K."/>
        </authorList>
    </citation>
    <scope>NUCLEOTIDE SEQUENCE [LARGE SCALE GENOMIC DNA]</scope>
    <source>
        <strain evidence="2">IAEA</strain>
    </source>
</reference>
<keyword evidence="2" id="KW-1185">Reference proteome</keyword>
<evidence type="ECO:0000313" key="2">
    <source>
        <dbReference type="Proteomes" id="UP000092460"/>
    </source>
</evidence>
<organism evidence="1 2">
    <name type="scientific">Glossina palpalis gambiensis</name>
    <dbReference type="NCBI Taxonomy" id="67801"/>
    <lineage>
        <taxon>Eukaryota</taxon>
        <taxon>Metazoa</taxon>
        <taxon>Ecdysozoa</taxon>
        <taxon>Arthropoda</taxon>
        <taxon>Hexapoda</taxon>
        <taxon>Insecta</taxon>
        <taxon>Pterygota</taxon>
        <taxon>Neoptera</taxon>
        <taxon>Endopterygota</taxon>
        <taxon>Diptera</taxon>
        <taxon>Brachycera</taxon>
        <taxon>Muscomorpha</taxon>
        <taxon>Hippoboscoidea</taxon>
        <taxon>Glossinidae</taxon>
        <taxon>Glossina</taxon>
    </lineage>
</organism>
<name>A0A1B0AXT1_9MUSC</name>
<dbReference type="Proteomes" id="UP000092460">
    <property type="component" value="Unassembled WGS sequence"/>
</dbReference>
<dbReference type="AlphaFoldDB" id="A0A1B0AXT1"/>
<dbReference type="EnsemblMetazoa" id="GPPI012308-RA">
    <property type="protein sequence ID" value="GPPI012308-PA"/>
    <property type="gene ID" value="GPPI012308"/>
</dbReference>
<sequence length="140" mass="16464">MRRFIPTHHRSFIFARQVVEEFRTVNNSQPEGKAVKQFVLLVNVIQNSTSAKTDIYICTLLRFTLVSALNIFFTSLRSQRNIYGTPLNTLTAERRLLCGCRYFSQRMPFIIIVTFLYTYSTSVKRIEKLQFSPRRTFIQP</sequence>
<proteinExistence type="predicted"/>